<gene>
    <name evidence="1" type="ORF">UABAM_06216</name>
</gene>
<name>A0A5S9IUL3_UABAM</name>
<dbReference type="KEGG" id="uam:UABAM_06216"/>
<dbReference type="AlphaFoldDB" id="A0A5S9IUL3"/>
<proteinExistence type="predicted"/>
<evidence type="ECO:0000313" key="1">
    <source>
        <dbReference type="EMBL" id="BBM87801.1"/>
    </source>
</evidence>
<dbReference type="Proteomes" id="UP000326354">
    <property type="component" value="Chromosome"/>
</dbReference>
<evidence type="ECO:0000313" key="2">
    <source>
        <dbReference type="Proteomes" id="UP000326354"/>
    </source>
</evidence>
<dbReference type="RefSeq" id="WP_151971797.1">
    <property type="nucleotide sequence ID" value="NZ_AP019860.1"/>
</dbReference>
<reference evidence="1 2" key="1">
    <citation type="submission" date="2019-08" db="EMBL/GenBank/DDBJ databases">
        <title>Complete genome sequence of Candidatus Uab amorphum.</title>
        <authorList>
            <person name="Shiratori T."/>
            <person name="Suzuki S."/>
            <person name="Kakizawa Y."/>
            <person name="Ishida K."/>
        </authorList>
    </citation>
    <scope>NUCLEOTIDE SEQUENCE [LARGE SCALE GENOMIC DNA]</scope>
    <source>
        <strain evidence="1 2">SRT547</strain>
    </source>
</reference>
<keyword evidence="2" id="KW-1185">Reference proteome</keyword>
<protein>
    <recommendedName>
        <fullName evidence="3">ASCH domain-containing protein</fullName>
    </recommendedName>
</protein>
<evidence type="ECO:0008006" key="3">
    <source>
        <dbReference type="Google" id="ProtNLM"/>
    </source>
</evidence>
<organism evidence="1 2">
    <name type="scientific">Uabimicrobium amorphum</name>
    <dbReference type="NCBI Taxonomy" id="2596890"/>
    <lineage>
        <taxon>Bacteria</taxon>
        <taxon>Pseudomonadati</taxon>
        <taxon>Planctomycetota</taxon>
        <taxon>Candidatus Uabimicrobiia</taxon>
        <taxon>Candidatus Uabimicrobiales</taxon>
        <taxon>Candidatus Uabimicrobiaceae</taxon>
        <taxon>Candidatus Uabimicrobium</taxon>
    </lineage>
</organism>
<accession>A0A5S9IUL3</accession>
<dbReference type="OrthoDB" id="9859403at2"/>
<dbReference type="EMBL" id="AP019860">
    <property type="protein sequence ID" value="BBM87801.1"/>
    <property type="molecule type" value="Genomic_DNA"/>
</dbReference>
<sequence>MNLPRDEMAFRKQYQGLVLQRKLTTIFRPGNRIYPNWRGYKPGEVVTLRVIEKVGDDAKKIPPTFNDIKLKIKIAEIQVKNIEELSQKDFIGSSEDVQDITSLKQHLSHIYRKPISSYHKQLVTQITIAYLE</sequence>